<dbReference type="GO" id="GO:0008081">
    <property type="term" value="F:phosphoric diester hydrolase activity"/>
    <property type="evidence" value="ECO:0007669"/>
    <property type="project" value="InterPro"/>
</dbReference>
<organism evidence="2 3">
    <name type="scientific">Hydrobacter penzbergensis</name>
    <dbReference type="NCBI Taxonomy" id="1235997"/>
    <lineage>
        <taxon>Bacteria</taxon>
        <taxon>Pseudomonadati</taxon>
        <taxon>Bacteroidota</taxon>
        <taxon>Chitinophagia</taxon>
        <taxon>Chitinophagales</taxon>
        <taxon>Chitinophagaceae</taxon>
        <taxon>Hydrobacter</taxon>
    </lineage>
</organism>
<dbReference type="RefSeq" id="WP_257574978.1">
    <property type="nucleotide sequence ID" value="NZ_FNNO01000013.1"/>
</dbReference>
<feature type="chain" id="PRO_5036461106" evidence="1">
    <location>
        <begin position="21"/>
        <end position="261"/>
    </location>
</feature>
<sequence>MLKQLIVIFLLCSSAGLATAQPAVYTTANAHSHNDYEQRHPFWEAYQHGFGSIEADIFLLDGEPELVVAHSMEEITIKKRRLDSLYLLPLVQCIRKHNGYPFADTTRKLQLLIDIKTTPAPALQKLVETLERYPELTHNPLVCFSISGNRPASDSFRLYPSYIVFDAELKKDYDGQALQKVNLMSADLKNYTAWKGIGPLPAQDSIVLSTVIHKAHALNKPVRFWGAPDTLNAWKILMRMGVDYINTDHIAALSEALKKRL</sequence>
<protein>
    <submittedName>
        <fullName evidence="2">Alkaline phosphatase</fullName>
    </submittedName>
</protein>
<dbReference type="EMBL" id="FNNO01000013">
    <property type="protein sequence ID" value="SDX30827.1"/>
    <property type="molecule type" value="Genomic_DNA"/>
</dbReference>
<keyword evidence="1" id="KW-0732">Signal</keyword>
<dbReference type="AlphaFoldDB" id="A0A8X8IH18"/>
<feature type="signal peptide" evidence="1">
    <location>
        <begin position="1"/>
        <end position="20"/>
    </location>
</feature>
<dbReference type="InterPro" id="IPR039559">
    <property type="entry name" value="AIM6_PI-PLC-like_dom"/>
</dbReference>
<reference evidence="2 3" key="1">
    <citation type="submission" date="2016-10" db="EMBL/GenBank/DDBJ databases">
        <authorList>
            <person name="Varghese N."/>
            <person name="Submissions S."/>
        </authorList>
    </citation>
    <scope>NUCLEOTIDE SEQUENCE [LARGE SCALE GENOMIC DNA]</scope>
    <source>
        <strain evidence="2 3">DSM 25353</strain>
    </source>
</reference>
<evidence type="ECO:0000313" key="2">
    <source>
        <dbReference type="EMBL" id="SDX30827.1"/>
    </source>
</evidence>
<gene>
    <name evidence="2" type="ORF">SAMN05444410_11312</name>
</gene>
<dbReference type="Proteomes" id="UP000198711">
    <property type="component" value="Unassembled WGS sequence"/>
</dbReference>
<evidence type="ECO:0000256" key="1">
    <source>
        <dbReference type="SAM" id="SignalP"/>
    </source>
</evidence>
<dbReference type="InterPro" id="IPR017946">
    <property type="entry name" value="PLC-like_Pdiesterase_TIM-brl"/>
</dbReference>
<dbReference type="Pfam" id="PF13653">
    <property type="entry name" value="GDPD_2"/>
    <property type="match status" value="1"/>
</dbReference>
<dbReference type="SUPFAM" id="SSF51695">
    <property type="entry name" value="PLC-like phosphodiesterases"/>
    <property type="match status" value="1"/>
</dbReference>
<dbReference type="GO" id="GO:0006629">
    <property type="term" value="P:lipid metabolic process"/>
    <property type="evidence" value="ECO:0007669"/>
    <property type="project" value="InterPro"/>
</dbReference>
<keyword evidence="3" id="KW-1185">Reference proteome</keyword>
<evidence type="ECO:0000313" key="3">
    <source>
        <dbReference type="Proteomes" id="UP000198711"/>
    </source>
</evidence>
<dbReference type="Gene3D" id="3.20.20.190">
    <property type="entry name" value="Phosphatidylinositol (PI) phosphodiesterase"/>
    <property type="match status" value="1"/>
</dbReference>
<name>A0A8X8IH18_9BACT</name>
<accession>A0A8X8IH18</accession>
<proteinExistence type="predicted"/>
<comment type="caution">
    <text evidence="2">The sequence shown here is derived from an EMBL/GenBank/DDBJ whole genome shotgun (WGS) entry which is preliminary data.</text>
</comment>
<dbReference type="CDD" id="cd08577">
    <property type="entry name" value="PI-PLCc_GDPD_SF_unchar3"/>
    <property type="match status" value="1"/>
</dbReference>